<name>A0ABN9XXU7_9DINO</name>
<comment type="caution">
    <text evidence="2">The sequence shown here is derived from an EMBL/GenBank/DDBJ whole genome shotgun (WGS) entry which is preliminary data.</text>
</comment>
<evidence type="ECO:0000313" key="2">
    <source>
        <dbReference type="EMBL" id="CAK0904973.1"/>
    </source>
</evidence>
<keyword evidence="3" id="KW-1185">Reference proteome</keyword>
<protein>
    <submittedName>
        <fullName evidence="2">Uncharacterized protein</fullName>
    </submittedName>
</protein>
<sequence length="161" mass="18345">MSLPQNNKQDPEYRRLEREGRVPNPGEHHAVRTEAEEALFKNALGSMELLYSMGNTPVIVLPMDDEVAAGTAYFSRGWCFFEFALAFSFGNIANAEIHPPVDQMRKRAADLKLDTVDGFKEGFQATHFTNKGDEEVVVKLFEQTLHEKARRPTRRWTMTSP</sequence>
<dbReference type="EMBL" id="CAUYUJ010021494">
    <property type="protein sequence ID" value="CAK0904973.1"/>
    <property type="molecule type" value="Genomic_DNA"/>
</dbReference>
<accession>A0ABN9XXU7</accession>
<proteinExistence type="predicted"/>
<gene>
    <name evidence="2" type="ORF">PCOR1329_LOCUS80842</name>
</gene>
<evidence type="ECO:0000313" key="3">
    <source>
        <dbReference type="Proteomes" id="UP001189429"/>
    </source>
</evidence>
<reference evidence="2" key="1">
    <citation type="submission" date="2023-10" db="EMBL/GenBank/DDBJ databases">
        <authorList>
            <person name="Chen Y."/>
            <person name="Shah S."/>
            <person name="Dougan E. K."/>
            <person name="Thang M."/>
            <person name="Chan C."/>
        </authorList>
    </citation>
    <scope>NUCLEOTIDE SEQUENCE [LARGE SCALE GENOMIC DNA]</scope>
</reference>
<evidence type="ECO:0000256" key="1">
    <source>
        <dbReference type="SAM" id="MobiDB-lite"/>
    </source>
</evidence>
<dbReference type="Proteomes" id="UP001189429">
    <property type="component" value="Unassembled WGS sequence"/>
</dbReference>
<feature type="compositionally biased region" description="Basic and acidic residues" evidence="1">
    <location>
        <begin position="9"/>
        <end position="29"/>
    </location>
</feature>
<feature type="region of interest" description="Disordered" evidence="1">
    <location>
        <begin position="1"/>
        <end position="29"/>
    </location>
</feature>
<organism evidence="2 3">
    <name type="scientific">Prorocentrum cordatum</name>
    <dbReference type="NCBI Taxonomy" id="2364126"/>
    <lineage>
        <taxon>Eukaryota</taxon>
        <taxon>Sar</taxon>
        <taxon>Alveolata</taxon>
        <taxon>Dinophyceae</taxon>
        <taxon>Prorocentrales</taxon>
        <taxon>Prorocentraceae</taxon>
        <taxon>Prorocentrum</taxon>
    </lineage>
</organism>